<dbReference type="Gene3D" id="3.40.50.720">
    <property type="entry name" value="NAD(P)-binding Rossmann-like Domain"/>
    <property type="match status" value="1"/>
</dbReference>
<feature type="domain" description="NAD-dependent epimerase/dehydratase" evidence="1">
    <location>
        <begin position="12"/>
        <end position="179"/>
    </location>
</feature>
<proteinExistence type="predicted"/>
<name>A0A1H9VK49_9BACI</name>
<protein>
    <submittedName>
        <fullName evidence="2">NAD dependent epimerase/dehydratase family protein</fullName>
    </submittedName>
</protein>
<dbReference type="SUPFAM" id="SSF51735">
    <property type="entry name" value="NAD(P)-binding Rossmann-fold domains"/>
    <property type="match status" value="1"/>
</dbReference>
<dbReference type="EMBL" id="FOGL01000024">
    <property type="protein sequence ID" value="SES22120.1"/>
    <property type="molecule type" value="Genomic_DNA"/>
</dbReference>
<accession>A0A1H9VK49</accession>
<evidence type="ECO:0000259" key="1">
    <source>
        <dbReference type="Pfam" id="PF01370"/>
    </source>
</evidence>
<dbReference type="InterPro" id="IPR036291">
    <property type="entry name" value="NAD(P)-bd_dom_sf"/>
</dbReference>
<evidence type="ECO:0000313" key="3">
    <source>
        <dbReference type="Proteomes" id="UP000199687"/>
    </source>
</evidence>
<dbReference type="AlphaFoldDB" id="A0A1H9VK49"/>
<gene>
    <name evidence="2" type="ORF">SAMN04487944_12450</name>
</gene>
<keyword evidence="3" id="KW-1185">Reference proteome</keyword>
<sequence length="249" mass="28158">MEGALVLMKKLVIIGGNGNVGRKLFNGFNEEYQVLVLDHSVEEETSTFQYVDATNYDHLLEKIPTDTDVLINLLKIDTDKAVENVDEFNKMTDVFFKASYYLMLIAQKYNIPRVVFASTNHVTDYYEDNGFSKLGREITTKDYPAPTGLYGVLKIASEHAAFTFSHNTDLSVINIRIGSVPPDEEQAVKKDDRLKRTLLSEKDLVNLFQAAVETDVKYGTYYGVSNNKDKPWDISNAINELGYRPDTSN</sequence>
<dbReference type="Pfam" id="PF01370">
    <property type="entry name" value="Epimerase"/>
    <property type="match status" value="1"/>
</dbReference>
<dbReference type="STRING" id="531814.SAMN04487944_12450"/>
<reference evidence="2 3" key="1">
    <citation type="submission" date="2016-10" db="EMBL/GenBank/DDBJ databases">
        <authorList>
            <person name="de Groot N.N."/>
        </authorList>
    </citation>
    <scope>NUCLEOTIDE SEQUENCE [LARGE SCALE GENOMIC DNA]</scope>
    <source>
        <strain evidence="2 3">CGMCC 1.7727</strain>
    </source>
</reference>
<organism evidence="2 3">
    <name type="scientific">Gracilibacillus ureilyticus</name>
    <dbReference type="NCBI Taxonomy" id="531814"/>
    <lineage>
        <taxon>Bacteria</taxon>
        <taxon>Bacillati</taxon>
        <taxon>Bacillota</taxon>
        <taxon>Bacilli</taxon>
        <taxon>Bacillales</taxon>
        <taxon>Bacillaceae</taxon>
        <taxon>Gracilibacillus</taxon>
    </lineage>
</organism>
<evidence type="ECO:0000313" key="2">
    <source>
        <dbReference type="EMBL" id="SES22120.1"/>
    </source>
</evidence>
<dbReference type="Proteomes" id="UP000199687">
    <property type="component" value="Unassembled WGS sequence"/>
</dbReference>
<dbReference type="InterPro" id="IPR001509">
    <property type="entry name" value="Epimerase_deHydtase"/>
</dbReference>